<keyword evidence="2" id="KW-0378">Hydrolase</keyword>
<comment type="caution">
    <text evidence="2">The sequence shown here is derived from an EMBL/GenBank/DDBJ whole genome shotgun (WGS) entry which is preliminary data.</text>
</comment>
<dbReference type="PANTHER" id="PTHR47642">
    <property type="entry name" value="ATP-DEPENDENT DNA HELICASE"/>
    <property type="match status" value="1"/>
</dbReference>
<dbReference type="Proteomes" id="UP001161160">
    <property type="component" value="Unassembled WGS sequence"/>
</dbReference>
<dbReference type="FunFam" id="3.40.50.300:FF:001498">
    <property type="entry name" value="ATP-dependent DNA helicase"/>
    <property type="match status" value="1"/>
</dbReference>
<dbReference type="AlphaFoldDB" id="A0AA43MAM7"/>
<evidence type="ECO:0000259" key="1">
    <source>
        <dbReference type="Pfam" id="PF05970"/>
    </source>
</evidence>
<dbReference type="GO" id="GO:0003678">
    <property type="term" value="F:DNA helicase activity"/>
    <property type="evidence" value="ECO:0007669"/>
    <property type="project" value="UniProtKB-EC"/>
</dbReference>
<dbReference type="InterPro" id="IPR027417">
    <property type="entry name" value="P-loop_NTPase"/>
</dbReference>
<dbReference type="InterPro" id="IPR010285">
    <property type="entry name" value="DNA_helicase_pif1-like_DEAD"/>
</dbReference>
<sequence>MSSPAALDSSEIEITPDYQAVIDAIERGDPYIFVSGKAGTGKTTLIGYLRENIPGNVVVVAPTGVAALQVKGVTIHSFFRLPPRLIFPEEDIKPLKDRRLYKDIRLLIIDEVSMVRTDVVDAIDLFLRANGPHKNQAFGGIQVMFVGDLFQLPPVVSGADMEVLAGRGYEGPYFFCCMALHRKDVTMVELSKIFRQKDEHFAGLLNRIRINHDIDGALETLNTQCFRPDQEQDEQTITLTTTNARADQINGAGLRALAVDAKFYIGKTTGKFNIDERNLPSPNNLALKVGARVMFTATDSGFPKRWVNGTIGIVRELLPDTVKVTVQNGPYSNTVEVKGYQWESYRYDHDMMSGKISPQIIGTYVQIPLMLAWAVTIHKSQGKTLNKVRVDLSSGAFASGQVYVALSRCTSIEGISLQRPIEAKDISCDLEIKRFYLNCLPSNSANKL</sequence>
<dbReference type="CDD" id="cd18809">
    <property type="entry name" value="SF1_C_RecD"/>
    <property type="match status" value="1"/>
</dbReference>
<protein>
    <submittedName>
        <fullName evidence="2">ATP-dependent DNA helicase PIF1</fullName>
        <ecNumber evidence="2">3.6.4.12</ecNumber>
    </submittedName>
</protein>
<dbReference type="Pfam" id="PF05970">
    <property type="entry name" value="PIF1"/>
    <property type="match status" value="1"/>
</dbReference>
<dbReference type="Gene3D" id="3.40.50.300">
    <property type="entry name" value="P-loop containing nucleotide triphosphate hydrolases"/>
    <property type="match status" value="1"/>
</dbReference>
<keyword evidence="2" id="KW-0067">ATP-binding</keyword>
<proteinExistence type="predicted"/>
<dbReference type="EMBL" id="JARXYA010000007">
    <property type="protein sequence ID" value="MDH6504273.1"/>
    <property type="molecule type" value="Genomic_DNA"/>
</dbReference>
<keyword evidence="2" id="KW-0347">Helicase</keyword>
<organism evidence="2 3">
    <name type="scientific">Polynucleobacter sphagniphilus</name>
    <dbReference type="NCBI Taxonomy" id="1743169"/>
    <lineage>
        <taxon>Bacteria</taxon>
        <taxon>Pseudomonadati</taxon>
        <taxon>Pseudomonadota</taxon>
        <taxon>Betaproteobacteria</taxon>
        <taxon>Burkholderiales</taxon>
        <taxon>Burkholderiaceae</taxon>
        <taxon>Polynucleobacter</taxon>
    </lineage>
</organism>
<dbReference type="RefSeq" id="WP_280756828.1">
    <property type="nucleotide sequence ID" value="NZ_JARXXW010000003.1"/>
</dbReference>
<keyword evidence="3" id="KW-1185">Reference proteome</keyword>
<reference evidence="2" key="1">
    <citation type="submission" date="2023-04" db="EMBL/GenBank/DDBJ databases">
        <title>Genome Encyclopedia of Bacteria and Archaea VI: Functional Genomics of Type Strains.</title>
        <authorList>
            <person name="Whitman W."/>
        </authorList>
    </citation>
    <scope>NUCLEOTIDE SEQUENCE</scope>
    <source>
        <strain evidence="2">Enz.4-51</strain>
    </source>
</reference>
<dbReference type="GO" id="GO:0016787">
    <property type="term" value="F:hydrolase activity"/>
    <property type="evidence" value="ECO:0007669"/>
    <property type="project" value="UniProtKB-KW"/>
</dbReference>
<gene>
    <name evidence="2" type="ORF">M2127_001589</name>
</gene>
<accession>A0AA43MAM7</accession>
<dbReference type="GO" id="GO:0006281">
    <property type="term" value="P:DNA repair"/>
    <property type="evidence" value="ECO:0007669"/>
    <property type="project" value="InterPro"/>
</dbReference>
<evidence type="ECO:0000313" key="3">
    <source>
        <dbReference type="Proteomes" id="UP001161160"/>
    </source>
</evidence>
<dbReference type="SUPFAM" id="SSF52540">
    <property type="entry name" value="P-loop containing nucleoside triphosphate hydrolases"/>
    <property type="match status" value="2"/>
</dbReference>
<dbReference type="PANTHER" id="PTHR47642:SF6">
    <property type="entry name" value="ATP-DEPENDENT DNA HELICASE"/>
    <property type="match status" value="1"/>
</dbReference>
<dbReference type="GO" id="GO:0000723">
    <property type="term" value="P:telomere maintenance"/>
    <property type="evidence" value="ECO:0007669"/>
    <property type="project" value="InterPro"/>
</dbReference>
<name>A0AA43MAM7_9BURK</name>
<feature type="domain" description="DNA helicase Pif1-like DEAD-box helicase" evidence="1">
    <location>
        <begin position="18"/>
        <end position="162"/>
    </location>
</feature>
<evidence type="ECO:0000313" key="2">
    <source>
        <dbReference type="EMBL" id="MDH6504273.1"/>
    </source>
</evidence>
<dbReference type="EC" id="3.6.4.12" evidence="2"/>
<keyword evidence="2" id="KW-0547">Nucleotide-binding</keyword>
<dbReference type="InterPro" id="IPR051055">
    <property type="entry name" value="PIF1_helicase"/>
</dbReference>